<dbReference type="PROSITE" id="PS50294">
    <property type="entry name" value="WD_REPEATS_REGION"/>
    <property type="match status" value="4"/>
</dbReference>
<feature type="repeat" description="WD" evidence="3">
    <location>
        <begin position="729"/>
        <end position="770"/>
    </location>
</feature>
<sequence length="929" mass="100814">MPKAYLKYKGEGTLGAIISQRGNVVLTSGNPSTSSSSQAATPRYAFCPTNDTVTVWDIKTQTIKGVMEVPLGRDELHKRSPQVTALSDLFIPSTTANGWAGAKMAVGYSDGYIRIFAFEESKPGSVEGMWVPEVSFIGHRSAVNVLKISRGGFQLCSGGADNDVILWDVVAEAGMCRLSGHKDQVTGLTLLYDNESTDASIAYVVSVSKDTTCKVWSVGTQICVQTCAESRGELWSVACMVMSSTTAVDVGSSANKTVLIVTGGVDQKLYMYAVSALSLVSGGGLDASGDMMKFLGPLDRGSGESGMKKRVATLAFAEDGTRLLAQAVGRTVEVFDAITEKARKRVQRRKREKAAKKQKAAKEGGVEEPQQEGEEGTTEKVMTAAELFKLRDKLIHFPGKIGSMSVCKDSVCVGLLDNSIHLIPSLTVELQRSGQDDEESVEAAEKERMSIVTKGHRQAVRFVSFSADSTMLLSCSGESLRVWTAQSSKQCVRHIDNTGYILCGRWYAGNQHVVCGSKDGCLALYDLQTGECRCRVLASEGGQPLYGICDDPDGEDNFITVGADKTLRYYTTDLANVDDESSILIEVISLDESKRLTLNDDGLCVALSPKDKKKPDAPRFLAIGLLDSTITVVYADTGKQFLTLYGHQLPVLAVAFSDDGQLLASGSADKNIKLWHPKFGNCLHSLRAHESSVTSIAWLPQTHYLASVGKVDGLLKLWDCDRSEEITSLPGHNGDVWSVACDADGALLATGGADRCIRLWKRSDEQMFIEEEQEEALDRQLEEETAREAAVVTMARPTRRTTLRRAYLEEHGGAVGTMETVKSAERLMEALDEVREASAEEGDAEERKSSPQESIKTLRIMAAIPVADMQEVVLALPVTYDVASTAVDEAGVARSAAMIARQELKRRKEIGDLDAEDRAYRKSRRISGK</sequence>
<dbReference type="Proteomes" id="UP000007800">
    <property type="component" value="Unassembled WGS sequence"/>
</dbReference>
<feature type="compositionally biased region" description="Basic residues" evidence="4">
    <location>
        <begin position="346"/>
        <end position="359"/>
    </location>
</feature>
<dbReference type="GO" id="GO:0030515">
    <property type="term" value="F:snoRNA binding"/>
    <property type="evidence" value="ECO:0007669"/>
    <property type="project" value="TreeGrafter"/>
</dbReference>
<dbReference type="PROSITE" id="PS00678">
    <property type="entry name" value="WD_REPEATS_1"/>
    <property type="match status" value="1"/>
</dbReference>
<dbReference type="GO" id="GO:0034388">
    <property type="term" value="C:Pwp2p-containing subcomplex of 90S preribosome"/>
    <property type="evidence" value="ECO:0007669"/>
    <property type="project" value="TreeGrafter"/>
</dbReference>
<dbReference type="Gene3D" id="2.130.10.10">
    <property type="entry name" value="YVTN repeat-like/Quinoprotein amine dehydrogenase"/>
    <property type="match status" value="3"/>
</dbReference>
<dbReference type="InterPro" id="IPR036322">
    <property type="entry name" value="WD40_repeat_dom_sf"/>
</dbReference>
<keyword evidence="2" id="KW-0677">Repeat</keyword>
<dbReference type="PANTHER" id="PTHR19853">
    <property type="entry name" value="WD REPEAT CONTAINING PROTEIN 3 WDR3"/>
    <property type="match status" value="1"/>
</dbReference>
<gene>
    <name evidence="5" type="ORF">Pmar_PMAR007936</name>
</gene>
<reference evidence="5 6" key="1">
    <citation type="submission" date="2008-07" db="EMBL/GenBank/DDBJ databases">
        <authorList>
            <person name="El-Sayed N."/>
            <person name="Caler E."/>
            <person name="Inman J."/>
            <person name="Amedeo P."/>
            <person name="Hass B."/>
            <person name="Wortman J."/>
        </authorList>
    </citation>
    <scope>NUCLEOTIDE SEQUENCE [LARGE SCALE GENOMIC DNA]</scope>
    <source>
        <strain evidence="6">ATCC 50983 / TXsc</strain>
    </source>
</reference>
<evidence type="ECO:0000256" key="2">
    <source>
        <dbReference type="ARBA" id="ARBA00022737"/>
    </source>
</evidence>
<name>C5L4S4_PERM5</name>
<dbReference type="PANTHER" id="PTHR19853:SF0">
    <property type="entry name" value="WD REPEAT-CONTAINING PROTEIN 3"/>
    <property type="match status" value="1"/>
</dbReference>
<dbReference type="FunCoup" id="C5L4S4">
    <property type="interactions" value="483"/>
</dbReference>
<dbReference type="Pfam" id="PF25172">
    <property type="entry name" value="Beta-prop_WDR3_2nd"/>
    <property type="match status" value="1"/>
</dbReference>
<dbReference type="OMA" id="MNIPLTC"/>
<keyword evidence="1 3" id="KW-0853">WD repeat</keyword>
<evidence type="ECO:0008006" key="7">
    <source>
        <dbReference type="Google" id="ProtNLM"/>
    </source>
</evidence>
<dbReference type="EMBL" id="GG679132">
    <property type="protein sequence ID" value="EER08265.1"/>
    <property type="molecule type" value="Genomic_DNA"/>
</dbReference>
<dbReference type="RefSeq" id="XP_002776449.1">
    <property type="nucleotide sequence ID" value="XM_002776403.1"/>
</dbReference>
<dbReference type="GO" id="GO:0032040">
    <property type="term" value="C:small-subunit processome"/>
    <property type="evidence" value="ECO:0007669"/>
    <property type="project" value="TreeGrafter"/>
</dbReference>
<dbReference type="InterPro" id="IPR051570">
    <property type="entry name" value="TBC1_cilium_biogenesis"/>
</dbReference>
<dbReference type="InterPro" id="IPR019775">
    <property type="entry name" value="WD40_repeat_CS"/>
</dbReference>
<dbReference type="InterPro" id="IPR001680">
    <property type="entry name" value="WD40_rpt"/>
</dbReference>
<dbReference type="AlphaFoldDB" id="C5L4S4"/>
<dbReference type="PROSITE" id="PS50082">
    <property type="entry name" value="WD_REPEATS_2"/>
    <property type="match status" value="4"/>
</dbReference>
<evidence type="ECO:0000256" key="4">
    <source>
        <dbReference type="SAM" id="MobiDB-lite"/>
    </source>
</evidence>
<proteinExistence type="predicted"/>
<evidence type="ECO:0000313" key="5">
    <source>
        <dbReference type="EMBL" id="EER08265.1"/>
    </source>
</evidence>
<dbReference type="CDD" id="cd00200">
    <property type="entry name" value="WD40"/>
    <property type="match status" value="1"/>
</dbReference>
<accession>C5L4S4</accession>
<dbReference type="SMART" id="SM00320">
    <property type="entry name" value="WD40"/>
    <property type="match status" value="11"/>
</dbReference>
<feature type="repeat" description="WD" evidence="3">
    <location>
        <begin position="644"/>
        <end position="685"/>
    </location>
</feature>
<evidence type="ECO:0000313" key="6">
    <source>
        <dbReference type="Proteomes" id="UP000007800"/>
    </source>
</evidence>
<feature type="repeat" description="WD" evidence="3">
    <location>
        <begin position="686"/>
        <end position="728"/>
    </location>
</feature>
<dbReference type="Pfam" id="PF00400">
    <property type="entry name" value="WD40"/>
    <property type="match status" value="2"/>
</dbReference>
<evidence type="ECO:0000256" key="1">
    <source>
        <dbReference type="ARBA" id="ARBA00022574"/>
    </source>
</evidence>
<dbReference type="SUPFAM" id="SSF50978">
    <property type="entry name" value="WD40 repeat-like"/>
    <property type="match status" value="2"/>
</dbReference>
<feature type="region of interest" description="Disordered" evidence="4">
    <location>
        <begin position="346"/>
        <end position="379"/>
    </location>
</feature>
<protein>
    <recommendedName>
        <fullName evidence="7">Guanine nucleotide-binding protein subunit beta-like protein</fullName>
    </recommendedName>
</protein>
<dbReference type="OrthoDB" id="338608at2759"/>
<dbReference type="GeneID" id="9064482"/>
<dbReference type="InterPro" id="IPR015943">
    <property type="entry name" value="WD40/YVTN_repeat-like_dom_sf"/>
</dbReference>
<dbReference type="GO" id="GO:0030490">
    <property type="term" value="P:maturation of SSU-rRNA"/>
    <property type="evidence" value="ECO:0007669"/>
    <property type="project" value="TreeGrafter"/>
</dbReference>
<keyword evidence="6" id="KW-1185">Reference proteome</keyword>
<evidence type="ECO:0000256" key="3">
    <source>
        <dbReference type="PROSITE-ProRule" id="PRU00221"/>
    </source>
</evidence>
<feature type="repeat" description="WD" evidence="3">
    <location>
        <begin position="136"/>
        <end position="169"/>
    </location>
</feature>
<organism evidence="6">
    <name type="scientific">Perkinsus marinus (strain ATCC 50983 / TXsc)</name>
    <dbReference type="NCBI Taxonomy" id="423536"/>
    <lineage>
        <taxon>Eukaryota</taxon>
        <taxon>Sar</taxon>
        <taxon>Alveolata</taxon>
        <taxon>Perkinsozoa</taxon>
        <taxon>Perkinsea</taxon>
        <taxon>Perkinsida</taxon>
        <taxon>Perkinsidae</taxon>
        <taxon>Perkinsus</taxon>
    </lineage>
</organism>
<dbReference type="InParanoid" id="C5L4S4"/>